<evidence type="ECO:0000313" key="1">
    <source>
        <dbReference type="EMBL" id="GFU33710.1"/>
    </source>
</evidence>
<dbReference type="EMBL" id="BMAW01083370">
    <property type="protein sequence ID" value="GFU33710.1"/>
    <property type="molecule type" value="Genomic_DNA"/>
</dbReference>
<organism evidence="1 2">
    <name type="scientific">Nephila pilipes</name>
    <name type="common">Giant wood spider</name>
    <name type="synonym">Nephila maculata</name>
    <dbReference type="NCBI Taxonomy" id="299642"/>
    <lineage>
        <taxon>Eukaryota</taxon>
        <taxon>Metazoa</taxon>
        <taxon>Ecdysozoa</taxon>
        <taxon>Arthropoda</taxon>
        <taxon>Chelicerata</taxon>
        <taxon>Arachnida</taxon>
        <taxon>Araneae</taxon>
        <taxon>Araneomorphae</taxon>
        <taxon>Entelegynae</taxon>
        <taxon>Araneoidea</taxon>
        <taxon>Nephilidae</taxon>
        <taxon>Nephila</taxon>
    </lineage>
</organism>
<accession>A0A8X6UNE1</accession>
<gene>
    <name evidence="1" type="ORF">NPIL_562931</name>
</gene>
<keyword evidence="2" id="KW-1185">Reference proteome</keyword>
<proteinExistence type="predicted"/>
<sequence length="110" mass="12269">MKIVQILAHSNVKKLTNNFLKLLLFQVTSADSFENTILVGIVAKRSWLEFYLPGIQVEPPIPSRRSLVSRINICIFIAVDGGVFKTLFISGLCIFIDHDASEKSTFLLTG</sequence>
<reference evidence="1" key="1">
    <citation type="submission" date="2020-08" db="EMBL/GenBank/DDBJ databases">
        <title>Multicomponent nature underlies the extraordinary mechanical properties of spider dragline silk.</title>
        <authorList>
            <person name="Kono N."/>
            <person name="Nakamura H."/>
            <person name="Mori M."/>
            <person name="Yoshida Y."/>
            <person name="Ohtoshi R."/>
            <person name="Malay A.D."/>
            <person name="Moran D.A.P."/>
            <person name="Tomita M."/>
            <person name="Numata K."/>
            <person name="Arakawa K."/>
        </authorList>
    </citation>
    <scope>NUCLEOTIDE SEQUENCE</scope>
</reference>
<evidence type="ECO:0000313" key="2">
    <source>
        <dbReference type="Proteomes" id="UP000887013"/>
    </source>
</evidence>
<comment type="caution">
    <text evidence="1">The sequence shown here is derived from an EMBL/GenBank/DDBJ whole genome shotgun (WGS) entry which is preliminary data.</text>
</comment>
<protein>
    <submittedName>
        <fullName evidence="1">Uncharacterized protein</fullName>
    </submittedName>
</protein>
<dbReference type="Proteomes" id="UP000887013">
    <property type="component" value="Unassembled WGS sequence"/>
</dbReference>
<dbReference type="AlphaFoldDB" id="A0A8X6UNE1"/>
<name>A0A8X6UNE1_NEPPI</name>